<keyword evidence="2" id="KW-1185">Reference proteome</keyword>
<name>A0ACB7T1M0_HYAAI</name>
<evidence type="ECO:0000313" key="1">
    <source>
        <dbReference type="EMBL" id="KAH6940136.1"/>
    </source>
</evidence>
<comment type="caution">
    <text evidence="1">The sequence shown here is derived from an EMBL/GenBank/DDBJ whole genome shotgun (WGS) entry which is preliminary data.</text>
</comment>
<gene>
    <name evidence="1" type="ORF">HPB50_025365</name>
</gene>
<evidence type="ECO:0000313" key="2">
    <source>
        <dbReference type="Proteomes" id="UP000821845"/>
    </source>
</evidence>
<dbReference type="Proteomes" id="UP000821845">
    <property type="component" value="Chromosome 2"/>
</dbReference>
<proteinExistence type="predicted"/>
<protein>
    <submittedName>
        <fullName evidence="1">Uncharacterized protein</fullName>
    </submittedName>
</protein>
<sequence>MLPLYAERSEGGEGGCARNRYGYTAARRVDSAEAGGRGSRRRSPALTTERRLARSQRTVRGVGGDAAEKKPVQPPRLSSTGVVVRRQHRQRRSSFGGAAQAARKVTGTAPAIPTRAASVCRSAAAAAE</sequence>
<accession>A0ACB7T1M0</accession>
<reference evidence="1" key="1">
    <citation type="submission" date="2020-05" db="EMBL/GenBank/DDBJ databases">
        <title>Large-scale comparative analyses of tick genomes elucidate their genetic diversity and vector capacities.</title>
        <authorList>
            <person name="Jia N."/>
            <person name="Wang J."/>
            <person name="Shi W."/>
            <person name="Du L."/>
            <person name="Sun Y."/>
            <person name="Zhan W."/>
            <person name="Jiang J."/>
            <person name="Wang Q."/>
            <person name="Zhang B."/>
            <person name="Ji P."/>
            <person name="Sakyi L.B."/>
            <person name="Cui X."/>
            <person name="Yuan T."/>
            <person name="Jiang B."/>
            <person name="Yang W."/>
            <person name="Lam T.T.-Y."/>
            <person name="Chang Q."/>
            <person name="Ding S."/>
            <person name="Wang X."/>
            <person name="Zhu J."/>
            <person name="Ruan X."/>
            <person name="Zhao L."/>
            <person name="Wei J."/>
            <person name="Que T."/>
            <person name="Du C."/>
            <person name="Cheng J."/>
            <person name="Dai P."/>
            <person name="Han X."/>
            <person name="Huang E."/>
            <person name="Gao Y."/>
            <person name="Liu J."/>
            <person name="Shao H."/>
            <person name="Ye R."/>
            <person name="Li L."/>
            <person name="Wei W."/>
            <person name="Wang X."/>
            <person name="Wang C."/>
            <person name="Yang T."/>
            <person name="Huo Q."/>
            <person name="Li W."/>
            <person name="Guo W."/>
            <person name="Chen H."/>
            <person name="Zhou L."/>
            <person name="Ni X."/>
            <person name="Tian J."/>
            <person name="Zhou Y."/>
            <person name="Sheng Y."/>
            <person name="Liu T."/>
            <person name="Pan Y."/>
            <person name="Xia L."/>
            <person name="Li J."/>
            <person name="Zhao F."/>
            <person name="Cao W."/>
        </authorList>
    </citation>
    <scope>NUCLEOTIDE SEQUENCE</scope>
    <source>
        <strain evidence="1">Hyas-2018</strain>
    </source>
</reference>
<organism evidence="1 2">
    <name type="scientific">Hyalomma asiaticum</name>
    <name type="common">Tick</name>
    <dbReference type="NCBI Taxonomy" id="266040"/>
    <lineage>
        <taxon>Eukaryota</taxon>
        <taxon>Metazoa</taxon>
        <taxon>Ecdysozoa</taxon>
        <taxon>Arthropoda</taxon>
        <taxon>Chelicerata</taxon>
        <taxon>Arachnida</taxon>
        <taxon>Acari</taxon>
        <taxon>Parasitiformes</taxon>
        <taxon>Ixodida</taxon>
        <taxon>Ixodoidea</taxon>
        <taxon>Ixodidae</taxon>
        <taxon>Hyalomminae</taxon>
        <taxon>Hyalomma</taxon>
    </lineage>
</organism>
<dbReference type="EMBL" id="CM023482">
    <property type="protein sequence ID" value="KAH6940136.1"/>
    <property type="molecule type" value="Genomic_DNA"/>
</dbReference>